<dbReference type="SUPFAM" id="SSF48179">
    <property type="entry name" value="6-phosphogluconate dehydrogenase C-terminal domain-like"/>
    <property type="match status" value="1"/>
</dbReference>
<dbReference type="InterPro" id="IPR036220">
    <property type="entry name" value="UDP-Glc/GDP-Man_DH_C_sf"/>
</dbReference>
<evidence type="ECO:0000313" key="6">
    <source>
        <dbReference type="EMBL" id="ADQ79129.1"/>
    </source>
</evidence>
<dbReference type="InterPro" id="IPR014026">
    <property type="entry name" value="UDP-Glc/GDP-Man_DH_dimer"/>
</dbReference>
<dbReference type="Pfam" id="PF00984">
    <property type="entry name" value="UDPG_MGDP_dh"/>
    <property type="match status" value="1"/>
</dbReference>
<dbReference type="InterPro" id="IPR017476">
    <property type="entry name" value="UDP-Glc/GDP-Man"/>
</dbReference>
<dbReference type="RefSeq" id="WP_013444498.1">
    <property type="nucleotide sequence ID" value="NC_014734.1"/>
</dbReference>
<keyword evidence="3" id="KW-0520">NAD</keyword>
<evidence type="ECO:0000256" key="2">
    <source>
        <dbReference type="ARBA" id="ARBA00023002"/>
    </source>
</evidence>
<dbReference type="SUPFAM" id="SSF51735">
    <property type="entry name" value="NAD(P)-binding Rossmann-fold domains"/>
    <property type="match status" value="1"/>
</dbReference>
<evidence type="ECO:0000256" key="3">
    <source>
        <dbReference type="ARBA" id="ARBA00023027"/>
    </source>
</evidence>
<dbReference type="GO" id="GO:0000271">
    <property type="term" value="P:polysaccharide biosynthetic process"/>
    <property type="evidence" value="ECO:0007669"/>
    <property type="project" value="InterPro"/>
</dbReference>
<proteinExistence type="inferred from homology"/>
<dbReference type="OrthoDB" id="9803238at2"/>
<dbReference type="NCBIfam" id="TIGR03026">
    <property type="entry name" value="NDP-sugDHase"/>
    <property type="match status" value="1"/>
</dbReference>
<organism evidence="6 7">
    <name type="scientific">Paludibacter propionicigenes (strain DSM 17365 / JCM 13257 / WB4)</name>
    <dbReference type="NCBI Taxonomy" id="694427"/>
    <lineage>
        <taxon>Bacteria</taxon>
        <taxon>Pseudomonadati</taxon>
        <taxon>Bacteroidota</taxon>
        <taxon>Bacteroidia</taxon>
        <taxon>Bacteroidales</taxon>
        <taxon>Paludibacteraceae</taxon>
        <taxon>Paludibacter</taxon>
    </lineage>
</organism>
<dbReference type="GO" id="GO:0016628">
    <property type="term" value="F:oxidoreductase activity, acting on the CH-CH group of donors, NAD or NADP as acceptor"/>
    <property type="evidence" value="ECO:0007669"/>
    <property type="project" value="InterPro"/>
</dbReference>
<dbReference type="EMBL" id="CP002345">
    <property type="protein sequence ID" value="ADQ79129.1"/>
    <property type="molecule type" value="Genomic_DNA"/>
</dbReference>
<dbReference type="PIRSF" id="PIRSF500136">
    <property type="entry name" value="UDP_ManNAc_DH"/>
    <property type="match status" value="1"/>
</dbReference>
<comment type="similarity">
    <text evidence="1 4">Belongs to the UDP-glucose/GDP-mannose dehydrogenase family.</text>
</comment>
<dbReference type="PIRSF" id="PIRSF000124">
    <property type="entry name" value="UDPglc_GDPman_dh"/>
    <property type="match status" value="1"/>
</dbReference>
<evidence type="ECO:0000259" key="5">
    <source>
        <dbReference type="SMART" id="SM00984"/>
    </source>
</evidence>
<dbReference type="SUPFAM" id="SSF52413">
    <property type="entry name" value="UDP-glucose/GDP-mannose dehydrogenase C-terminal domain"/>
    <property type="match status" value="1"/>
</dbReference>
<gene>
    <name evidence="6" type="ordered locus">Palpr_0979</name>
</gene>
<keyword evidence="7" id="KW-1185">Reference proteome</keyword>
<dbReference type="HOGENOM" id="CLU_023810_3_1_10"/>
<evidence type="ECO:0000313" key="7">
    <source>
        <dbReference type="Proteomes" id="UP000008718"/>
    </source>
</evidence>
<dbReference type="InterPro" id="IPR014027">
    <property type="entry name" value="UDP-Glc/GDP-Man_DH_C"/>
</dbReference>
<dbReference type="STRING" id="694427.Palpr_0979"/>
<dbReference type="Gene3D" id="3.40.50.720">
    <property type="entry name" value="NAD(P)-binding Rossmann-like Domain"/>
    <property type="match status" value="2"/>
</dbReference>
<dbReference type="AlphaFoldDB" id="E4T335"/>
<keyword evidence="2" id="KW-0560">Oxidoreductase</keyword>
<dbReference type="eggNOG" id="COG0677">
    <property type="taxonomic scope" value="Bacteria"/>
</dbReference>
<accession>E4T335</accession>
<dbReference type="InterPro" id="IPR028359">
    <property type="entry name" value="UDP_ManNAc/GlcNAc_DH"/>
</dbReference>
<reference key="1">
    <citation type="submission" date="2010-11" db="EMBL/GenBank/DDBJ databases">
        <title>The complete genome of Paludibacter propionicigenes DSM 17365.</title>
        <authorList>
            <consortium name="US DOE Joint Genome Institute (JGI-PGF)"/>
            <person name="Lucas S."/>
            <person name="Copeland A."/>
            <person name="Lapidus A."/>
            <person name="Bruce D."/>
            <person name="Goodwin L."/>
            <person name="Pitluck S."/>
            <person name="Kyrpides N."/>
            <person name="Mavromatis K."/>
            <person name="Ivanova N."/>
            <person name="Munk A.C."/>
            <person name="Brettin T."/>
            <person name="Detter J.C."/>
            <person name="Han C."/>
            <person name="Tapia R."/>
            <person name="Land M."/>
            <person name="Hauser L."/>
            <person name="Markowitz V."/>
            <person name="Cheng J.-F."/>
            <person name="Hugenholtz P."/>
            <person name="Woyke T."/>
            <person name="Wu D."/>
            <person name="Gronow S."/>
            <person name="Wellnitz S."/>
            <person name="Brambilla E."/>
            <person name="Klenk H.-P."/>
            <person name="Eisen J.A."/>
        </authorList>
    </citation>
    <scope>NUCLEOTIDE SEQUENCE</scope>
    <source>
        <strain>WB4</strain>
    </source>
</reference>
<dbReference type="InterPro" id="IPR001732">
    <property type="entry name" value="UDP-Glc/GDP-Man_DH_N"/>
</dbReference>
<dbReference type="InterPro" id="IPR036291">
    <property type="entry name" value="NAD(P)-bd_dom_sf"/>
</dbReference>
<sequence>MKEFRIAVVGLGYVGLPLAIEFGKKYKVLGYDIDKNRVGELQQGVDHTLEADLDGLHEATALCSSNPNFGLSFSSNEIDLKEYNTFIVTVPTPINKFNMPDLKPLIMASEMLGRVISNDAIVIYESTTYPGCTEEDCIPVIEKVSGLKFNKDFYAGYSPERINPGDKVNTLTKIKKVTSGSTPLIADQVDNLYSSIITAGTHKAPSIKVAEASKIIENAQRDVNISFVNELALIFDKVGIDTNDVIDAAGTKWNFLKYRPGLVGGHCISVDPYYLASKAESLGYVPQVILSGRHVNNSIAPFIANKVLKLMIQKIHAIKGSNVLMLGVTFKENCPDIRNTKVVDIYRELCEFGLNVDIYDPWASVAEVKHEYGVDIIDKVDGKKKYDAVLLAVAHDEFKTIDFEKYYKAGSVVFDAKAVIDRRWVDGRL</sequence>
<dbReference type="Pfam" id="PF03721">
    <property type="entry name" value="UDPG_MGDP_dh_N"/>
    <property type="match status" value="1"/>
</dbReference>
<reference evidence="6 7" key="2">
    <citation type="journal article" date="2011" name="Stand. Genomic Sci.">
        <title>Complete genome sequence of Paludibacter propionicigenes type strain (WB4).</title>
        <authorList>
            <person name="Gronow S."/>
            <person name="Munk C."/>
            <person name="Lapidus A."/>
            <person name="Nolan M."/>
            <person name="Lucas S."/>
            <person name="Hammon N."/>
            <person name="Deshpande S."/>
            <person name="Cheng J.F."/>
            <person name="Tapia R."/>
            <person name="Han C."/>
            <person name="Goodwin L."/>
            <person name="Pitluck S."/>
            <person name="Liolios K."/>
            <person name="Ivanova N."/>
            <person name="Mavromatis K."/>
            <person name="Mikhailova N."/>
            <person name="Pati A."/>
            <person name="Chen A."/>
            <person name="Palaniappan K."/>
            <person name="Land M."/>
            <person name="Hauser L."/>
            <person name="Chang Y.J."/>
            <person name="Jeffries C.D."/>
            <person name="Brambilla E."/>
            <person name="Rohde M."/>
            <person name="Goker M."/>
            <person name="Detter J.C."/>
            <person name="Woyke T."/>
            <person name="Bristow J."/>
            <person name="Eisen J.A."/>
            <person name="Markowitz V."/>
            <person name="Hugenholtz P."/>
            <person name="Kyrpides N.C."/>
            <person name="Klenk H.P."/>
        </authorList>
    </citation>
    <scope>NUCLEOTIDE SEQUENCE [LARGE SCALE GENOMIC DNA]</scope>
    <source>
        <strain evidence="7">DSM 17365 / JCM 13257 / WB4</strain>
    </source>
</reference>
<dbReference type="PANTHER" id="PTHR43491:SF2">
    <property type="entry name" value="UDP-N-ACETYL-D-MANNOSAMINE DEHYDROGENASE"/>
    <property type="match status" value="1"/>
</dbReference>
<evidence type="ECO:0000256" key="1">
    <source>
        <dbReference type="ARBA" id="ARBA00006601"/>
    </source>
</evidence>
<dbReference type="InterPro" id="IPR008927">
    <property type="entry name" value="6-PGluconate_DH-like_C_sf"/>
</dbReference>
<name>E4T335_PALPW</name>
<dbReference type="GO" id="GO:0016616">
    <property type="term" value="F:oxidoreductase activity, acting on the CH-OH group of donors, NAD or NADP as acceptor"/>
    <property type="evidence" value="ECO:0007669"/>
    <property type="project" value="InterPro"/>
</dbReference>
<dbReference type="PANTHER" id="PTHR43491">
    <property type="entry name" value="UDP-N-ACETYL-D-MANNOSAMINE DEHYDROGENASE"/>
    <property type="match status" value="1"/>
</dbReference>
<feature type="domain" description="UDP-glucose/GDP-mannose dehydrogenase C-terminal" evidence="5">
    <location>
        <begin position="324"/>
        <end position="422"/>
    </location>
</feature>
<dbReference type="KEGG" id="ppn:Palpr_0979"/>
<dbReference type="GO" id="GO:0051287">
    <property type="term" value="F:NAD binding"/>
    <property type="evidence" value="ECO:0007669"/>
    <property type="project" value="InterPro"/>
</dbReference>
<protein>
    <submittedName>
        <fullName evidence="6">Nucleotide sugar dehydrogenase</fullName>
    </submittedName>
</protein>
<dbReference type="Pfam" id="PF03720">
    <property type="entry name" value="UDPG_MGDP_dh_C"/>
    <property type="match status" value="1"/>
</dbReference>
<evidence type="ECO:0000256" key="4">
    <source>
        <dbReference type="PIRNR" id="PIRNR000124"/>
    </source>
</evidence>
<dbReference type="SMART" id="SM00984">
    <property type="entry name" value="UDPG_MGDP_dh_C"/>
    <property type="match status" value="1"/>
</dbReference>
<dbReference type="Proteomes" id="UP000008718">
    <property type="component" value="Chromosome"/>
</dbReference>